<dbReference type="AlphaFoldDB" id="A0A8K0IGT9"/>
<dbReference type="Proteomes" id="UP000797356">
    <property type="component" value="Chromosome 8"/>
</dbReference>
<evidence type="ECO:0000313" key="2">
    <source>
        <dbReference type="Proteomes" id="UP000797356"/>
    </source>
</evidence>
<dbReference type="OrthoDB" id="75724at2759"/>
<proteinExistence type="predicted"/>
<reference evidence="1" key="2">
    <citation type="submission" date="2019-07" db="EMBL/GenBank/DDBJ databases">
        <authorList>
            <person name="Yang Y."/>
            <person name="Bocs S."/>
            <person name="Baudouin L."/>
        </authorList>
    </citation>
    <scope>NUCLEOTIDE SEQUENCE</scope>
    <source>
        <tissue evidence="1">Spear leaf of Hainan Tall coconut</tissue>
    </source>
</reference>
<dbReference type="EMBL" id="CM017879">
    <property type="protein sequence ID" value="KAG1358591.1"/>
    <property type="molecule type" value="Genomic_DNA"/>
</dbReference>
<protein>
    <submittedName>
        <fullName evidence="1">Putative Patellin-3</fullName>
    </submittedName>
</protein>
<name>A0A8K0IGT9_COCNU</name>
<keyword evidence="2" id="KW-1185">Reference proteome</keyword>
<comment type="caution">
    <text evidence="1">The sequence shown here is derived from an EMBL/GenBank/DDBJ whole genome shotgun (WGS) entry which is preliminary data.</text>
</comment>
<dbReference type="PANTHER" id="PTHR45932">
    <property type="entry name" value="PATELLIN-1"/>
    <property type="match status" value="1"/>
</dbReference>
<dbReference type="PANTHER" id="PTHR45932:SF17">
    <property type="entry name" value="CELLULAR RETINALDEHYDE-BINDING_TRIPLE FUNCTION DOMAIN-CONTAINING PROTEIN"/>
    <property type="match status" value="1"/>
</dbReference>
<dbReference type="GO" id="GO:0008289">
    <property type="term" value="F:lipid binding"/>
    <property type="evidence" value="ECO:0007669"/>
    <property type="project" value="InterPro"/>
</dbReference>
<evidence type="ECO:0000313" key="1">
    <source>
        <dbReference type="EMBL" id="KAG1358591.1"/>
    </source>
</evidence>
<organism evidence="1 2">
    <name type="scientific">Cocos nucifera</name>
    <name type="common">Coconut palm</name>
    <dbReference type="NCBI Taxonomy" id="13894"/>
    <lineage>
        <taxon>Eukaryota</taxon>
        <taxon>Viridiplantae</taxon>
        <taxon>Streptophyta</taxon>
        <taxon>Embryophyta</taxon>
        <taxon>Tracheophyta</taxon>
        <taxon>Spermatophyta</taxon>
        <taxon>Magnoliopsida</taxon>
        <taxon>Liliopsida</taxon>
        <taxon>Arecaceae</taxon>
        <taxon>Arecoideae</taxon>
        <taxon>Cocoseae</taxon>
        <taxon>Attaleinae</taxon>
        <taxon>Cocos</taxon>
    </lineage>
</organism>
<sequence>MHSYYKEGHPFCYNIYGEFRNNEFDDKAFGNEEKRWRCIALEQVPVQYGGRSTDNGPDFTTFDAVTQVAIKPSSKQAVEIPVTEV</sequence>
<gene>
    <name evidence="1" type="ORF">COCNU_08G000370</name>
</gene>
<reference evidence="1" key="1">
    <citation type="journal article" date="2017" name="Gigascience">
        <title>The genome draft of coconut (Cocos nucifera).</title>
        <authorList>
            <person name="Xiao Y."/>
            <person name="Xu P."/>
            <person name="Fan H."/>
            <person name="Baudouin L."/>
            <person name="Xia W."/>
            <person name="Bocs S."/>
            <person name="Xu J."/>
            <person name="Li Q."/>
            <person name="Guo A."/>
            <person name="Zhou L."/>
            <person name="Li J."/>
            <person name="Wu Y."/>
            <person name="Ma Z."/>
            <person name="Armero A."/>
            <person name="Issali A.E."/>
            <person name="Liu N."/>
            <person name="Peng M."/>
            <person name="Yang Y."/>
        </authorList>
    </citation>
    <scope>NUCLEOTIDE SEQUENCE</scope>
    <source>
        <tissue evidence="1">Spear leaf of Hainan Tall coconut</tissue>
    </source>
</reference>
<dbReference type="InterPro" id="IPR044834">
    <property type="entry name" value="PATL"/>
</dbReference>
<accession>A0A8K0IGT9</accession>